<dbReference type="EMBL" id="AB254080">
    <property type="protein sequence ID" value="BAE95503.1"/>
    <property type="molecule type" value="Genomic_DNA"/>
</dbReference>
<dbReference type="InterPro" id="IPR021944">
    <property type="entry name" value="DUF3560"/>
</dbReference>
<accession>Q1EQL7</accession>
<evidence type="ECO:0000313" key="2">
    <source>
        <dbReference type="EMBL" id="BAE95503.1"/>
    </source>
</evidence>
<feature type="region of interest" description="Disordered" evidence="1">
    <location>
        <begin position="388"/>
        <end position="444"/>
    </location>
</feature>
<evidence type="ECO:0000256" key="1">
    <source>
        <dbReference type="SAM" id="MobiDB-lite"/>
    </source>
</evidence>
<organism evidence="2">
    <name type="scientific">Streptomyces kanamyceticus</name>
    <dbReference type="NCBI Taxonomy" id="1967"/>
    <lineage>
        <taxon>Bacteria</taxon>
        <taxon>Bacillati</taxon>
        <taxon>Actinomycetota</taxon>
        <taxon>Actinomycetes</taxon>
        <taxon>Kitasatosporales</taxon>
        <taxon>Streptomycetaceae</taxon>
        <taxon>Streptomyces</taxon>
    </lineage>
</organism>
<proteinExistence type="predicted"/>
<dbReference type="Pfam" id="PF12083">
    <property type="entry name" value="DUF3560"/>
    <property type="match status" value="1"/>
</dbReference>
<sequence>MRSPSSAGSAAGGSADRRRAPDRSGRAPRGRDCPCRRAGATTREPIVPHGPRRWCSAAANARSALRPDHKLSPEKTSSVTIEITHTRREGTLIEGTSRNDGSKEVLRTRHYASGYTTLAKWSRNLGCWYLPYSRDKRTSPPMLEALAERLRAEGFEVTVTIDDTDRRSFAEAEQDRVERAEGRAERFAGYADAAARNSETAWKKSHDISERFAGGQPILIGHHSEGRARRDHARMDDAMRKSIGERDRAAHWTGRAQAAANYQQFKKDPGRTLRRLDKLRADLRAVEKWQRGQSAKGFSRNPADPELEIEHQELTEEIAHWEKVIKDAEAEGFKVWSRADFKRGDFVLYRGTWYEVLRANPKSVTIPHIHNGTGKRIVRATGNQHDNWTWTAPYDGVSGRKSADEMQQPPQDPATEPQSPAEQSPAVEEPVRVEEPTAAAAPAPGASWLDGMALVLIASKNSPRRRKRALWAMTRREAQAVCGDPRTSGRSYMLTWTEQPGTEGADWEWVPDNGSHAPVLDELGITPRREWATVPQAPAEAA</sequence>
<dbReference type="AlphaFoldDB" id="Q1EQL7"/>
<feature type="compositionally biased region" description="Basic and acidic residues" evidence="1">
    <location>
        <begin position="15"/>
        <end position="35"/>
    </location>
</feature>
<feature type="region of interest" description="Disordered" evidence="1">
    <location>
        <begin position="1"/>
        <end position="51"/>
    </location>
</feature>
<name>Q1EQL7_STRKN</name>
<reference evidence="2" key="1">
    <citation type="journal article" date="2006" name="Proc. Natl. Acad. Sci. U.S.A.">
        <title>Amplification of the entire kanamycin biosynthetic gene cluster during empirical strain improvement of Streptomyces kanamyceticus.</title>
        <authorList>
            <person name="Yanai K."/>
            <person name="Murakami T."/>
            <person name="Bibb M."/>
        </authorList>
    </citation>
    <scope>NUCLEOTIDE SEQUENCE</scope>
    <source>
        <strain evidence="2">NBRC 13414</strain>
    </source>
</reference>
<feature type="compositionally biased region" description="Low complexity" evidence="1">
    <location>
        <begin position="1"/>
        <end position="14"/>
    </location>
</feature>
<protein>
    <recommendedName>
        <fullName evidence="3">DUF3560 domain-containing protein</fullName>
    </recommendedName>
</protein>
<evidence type="ECO:0008006" key="3">
    <source>
        <dbReference type="Google" id="ProtNLM"/>
    </source>
</evidence>